<feature type="transmembrane region" description="Helical" evidence="1">
    <location>
        <begin position="96"/>
        <end position="113"/>
    </location>
</feature>
<organism evidence="2 3">
    <name type="scientific">Brassica cretica</name>
    <name type="common">Mustard</name>
    <dbReference type="NCBI Taxonomy" id="69181"/>
    <lineage>
        <taxon>Eukaryota</taxon>
        <taxon>Viridiplantae</taxon>
        <taxon>Streptophyta</taxon>
        <taxon>Embryophyta</taxon>
        <taxon>Tracheophyta</taxon>
        <taxon>Spermatophyta</taxon>
        <taxon>Magnoliopsida</taxon>
        <taxon>eudicotyledons</taxon>
        <taxon>Gunneridae</taxon>
        <taxon>Pentapetalae</taxon>
        <taxon>rosids</taxon>
        <taxon>malvids</taxon>
        <taxon>Brassicales</taxon>
        <taxon>Brassicaceae</taxon>
        <taxon>Brassiceae</taxon>
        <taxon>Brassica</taxon>
    </lineage>
</organism>
<protein>
    <submittedName>
        <fullName evidence="2">Uncharacterized protein</fullName>
    </submittedName>
</protein>
<keyword evidence="3" id="KW-1185">Reference proteome</keyword>
<feature type="transmembrane region" description="Helical" evidence="1">
    <location>
        <begin position="21"/>
        <end position="38"/>
    </location>
</feature>
<evidence type="ECO:0000256" key="1">
    <source>
        <dbReference type="SAM" id="Phobius"/>
    </source>
</evidence>
<evidence type="ECO:0000313" key="3">
    <source>
        <dbReference type="Proteomes" id="UP000266723"/>
    </source>
</evidence>
<dbReference type="Proteomes" id="UP000266723">
    <property type="component" value="Unassembled WGS sequence"/>
</dbReference>
<evidence type="ECO:0000313" key="2">
    <source>
        <dbReference type="EMBL" id="KAF3543482.1"/>
    </source>
</evidence>
<keyword evidence="1" id="KW-0812">Transmembrane</keyword>
<keyword evidence="1" id="KW-1133">Transmembrane helix</keyword>
<reference evidence="2 3" key="1">
    <citation type="journal article" date="2020" name="BMC Genomics">
        <title>Intraspecific diversification of the crop wild relative Brassica cretica Lam. using demographic model selection.</title>
        <authorList>
            <person name="Kioukis A."/>
            <person name="Michalopoulou V.A."/>
            <person name="Briers L."/>
            <person name="Pirintsos S."/>
            <person name="Studholme D.J."/>
            <person name="Pavlidis P."/>
            <person name="Sarris P.F."/>
        </authorList>
    </citation>
    <scope>NUCLEOTIDE SEQUENCE [LARGE SCALE GENOMIC DNA]</scope>
    <source>
        <strain evidence="3">cv. PFS-1207/04</strain>
    </source>
</reference>
<comment type="caution">
    <text evidence="2">The sequence shown here is derived from an EMBL/GenBank/DDBJ whole genome shotgun (WGS) entry which is preliminary data.</text>
</comment>
<accession>A0ABQ7BX22</accession>
<gene>
    <name evidence="2" type="ORF">DY000_02002232</name>
</gene>
<name>A0ABQ7BX22_BRACR</name>
<proteinExistence type="predicted"/>
<keyword evidence="1" id="KW-0472">Membrane</keyword>
<sequence length="147" mass="16487">MRILHGRDEVAKKEGKTAKEPKLFLVILMLGLEMIITHNSVDNEFQCFCSATDHKYFYNIMFHRFRGNCSSSPAVAAVLLWRPPGLTFSFSFSSESLLLVLIVVSPFVFYGCLRRGDDPDPVQIQSLLALGETLTGKEILFASLRIG</sequence>
<dbReference type="EMBL" id="QGKV02000832">
    <property type="protein sequence ID" value="KAF3543482.1"/>
    <property type="molecule type" value="Genomic_DNA"/>
</dbReference>